<keyword evidence="4" id="KW-1185">Reference proteome</keyword>
<proteinExistence type="predicted"/>
<evidence type="ECO:0000313" key="3">
    <source>
        <dbReference type="EMBL" id="GAA1579512.1"/>
    </source>
</evidence>
<dbReference type="EMBL" id="BAAAOS010000020">
    <property type="protein sequence ID" value="GAA1579512.1"/>
    <property type="molecule type" value="Genomic_DNA"/>
</dbReference>
<evidence type="ECO:0000313" key="4">
    <source>
        <dbReference type="Proteomes" id="UP001500393"/>
    </source>
</evidence>
<evidence type="ECO:0000259" key="2">
    <source>
        <dbReference type="SMART" id="SM01204"/>
    </source>
</evidence>
<protein>
    <submittedName>
        <fullName evidence="3">FIST N-terminal domain-containing protein</fullName>
    </submittedName>
</protein>
<dbReference type="Pfam" id="PF08495">
    <property type="entry name" value="FIST"/>
    <property type="match status" value="1"/>
</dbReference>
<dbReference type="PANTHER" id="PTHR40252">
    <property type="entry name" value="BLR0328 PROTEIN"/>
    <property type="match status" value="1"/>
</dbReference>
<gene>
    <name evidence="3" type="ORF">GCM10009789_36570</name>
</gene>
<dbReference type="InterPro" id="IPR013702">
    <property type="entry name" value="FIST_domain_N"/>
</dbReference>
<feature type="domain" description="FIST C-domain" evidence="2">
    <location>
        <begin position="232"/>
        <end position="376"/>
    </location>
</feature>
<dbReference type="PANTHER" id="PTHR40252:SF2">
    <property type="entry name" value="BLR0328 PROTEIN"/>
    <property type="match status" value="1"/>
</dbReference>
<evidence type="ECO:0000259" key="1">
    <source>
        <dbReference type="SMART" id="SM00897"/>
    </source>
</evidence>
<organism evidence="3 4">
    <name type="scientific">Kribbella sancticallisti</name>
    <dbReference type="NCBI Taxonomy" id="460087"/>
    <lineage>
        <taxon>Bacteria</taxon>
        <taxon>Bacillati</taxon>
        <taxon>Actinomycetota</taxon>
        <taxon>Actinomycetes</taxon>
        <taxon>Propionibacteriales</taxon>
        <taxon>Kribbellaceae</taxon>
        <taxon>Kribbella</taxon>
    </lineage>
</organism>
<reference evidence="3 4" key="1">
    <citation type="journal article" date="2019" name="Int. J. Syst. Evol. Microbiol.">
        <title>The Global Catalogue of Microorganisms (GCM) 10K type strain sequencing project: providing services to taxonomists for standard genome sequencing and annotation.</title>
        <authorList>
            <consortium name="The Broad Institute Genomics Platform"/>
            <consortium name="The Broad Institute Genome Sequencing Center for Infectious Disease"/>
            <person name="Wu L."/>
            <person name="Ma J."/>
        </authorList>
    </citation>
    <scope>NUCLEOTIDE SEQUENCE [LARGE SCALE GENOMIC DNA]</scope>
    <source>
        <strain evidence="3 4">JCM 14969</strain>
    </source>
</reference>
<accession>A0ABN2DNB9</accession>
<dbReference type="SMART" id="SM01204">
    <property type="entry name" value="FIST_C"/>
    <property type="match status" value="1"/>
</dbReference>
<name>A0ABN2DNB9_9ACTN</name>
<comment type="caution">
    <text evidence="3">The sequence shown here is derived from an EMBL/GenBank/DDBJ whole genome shotgun (WGS) entry which is preliminary data.</text>
</comment>
<dbReference type="SMART" id="SM00897">
    <property type="entry name" value="FIST"/>
    <property type="match status" value="1"/>
</dbReference>
<sequence length="393" mass="40981">MLLRIDMRPARWFSVGSAHGLDADAGTRAVGEALARDDPKLLIVFCSQSHDLPTLLAAIRRSAPDVPLIGCTTAGEIATTGPSEASVVVTALGGDGFAVDTCVATEASRDLRGAGAHVSRCMPVRADLPYKVLVVLSDGLAGDQQEIVRGAYSVLGASVPLVGGCAGDDLRMARTHQLYGDQVLTDAVVAAGIASDAPFGIGVRHGWRRVGEPMLVTSSAGNRVHTLDDQPALDVYLKHLGAEEPAVRDQEWLARLALTHPLGLGHPSGEDQVRFISGGDFEARSLSCIAEIPQGALAWIMEGDAASVLDATDAACGDSLAALGGRRPLGMIAFDCIARRGVLGDDGIRTEIDRIAAVTPGAPIAGFYTYGEIARTHGLRGFHNQTLVVLSVG</sequence>
<dbReference type="Proteomes" id="UP001500393">
    <property type="component" value="Unassembled WGS sequence"/>
</dbReference>
<feature type="domain" description="FIST" evidence="1">
    <location>
        <begin position="38"/>
        <end position="231"/>
    </location>
</feature>
<dbReference type="InterPro" id="IPR019494">
    <property type="entry name" value="FIST_C"/>
</dbReference>
<dbReference type="Pfam" id="PF10442">
    <property type="entry name" value="FIST_C"/>
    <property type="match status" value="1"/>
</dbReference>